<evidence type="ECO:0000313" key="2">
    <source>
        <dbReference type="Proteomes" id="UP001055072"/>
    </source>
</evidence>
<evidence type="ECO:0000313" key="1">
    <source>
        <dbReference type="EMBL" id="KAI0087547.1"/>
    </source>
</evidence>
<protein>
    <submittedName>
        <fullName evidence="1">Uncharacterized protein</fullName>
    </submittedName>
</protein>
<name>A0ACB8TZN7_9APHY</name>
<keyword evidence="2" id="KW-1185">Reference proteome</keyword>
<comment type="caution">
    <text evidence="1">The sequence shown here is derived from an EMBL/GenBank/DDBJ whole genome shotgun (WGS) entry which is preliminary data.</text>
</comment>
<organism evidence="1 2">
    <name type="scientific">Irpex rosettiformis</name>
    <dbReference type="NCBI Taxonomy" id="378272"/>
    <lineage>
        <taxon>Eukaryota</taxon>
        <taxon>Fungi</taxon>
        <taxon>Dikarya</taxon>
        <taxon>Basidiomycota</taxon>
        <taxon>Agaricomycotina</taxon>
        <taxon>Agaricomycetes</taxon>
        <taxon>Polyporales</taxon>
        <taxon>Irpicaceae</taxon>
        <taxon>Irpex</taxon>
    </lineage>
</organism>
<sequence>MSAAQDYGGSLIFRMTFRKIPRKIPKTYRTCAQLIRGCGTVSRKRKLQPSEVQESSDTRHGIRILSHQYHGRWESHIYAEAVSLSQLLCMCYVCTSDLAAEFGDDSICRHTSPPLGRSGGSSAVPNEVYLATAILGILSACYEWLISRIHVCGAVGFLGTDVPRVSGPRTMPTRLIQ</sequence>
<dbReference type="EMBL" id="MU274917">
    <property type="protein sequence ID" value="KAI0087547.1"/>
    <property type="molecule type" value="Genomic_DNA"/>
</dbReference>
<proteinExistence type="predicted"/>
<accession>A0ACB8TZN7</accession>
<gene>
    <name evidence="1" type="ORF">BDY19DRAFT_236263</name>
</gene>
<dbReference type="Proteomes" id="UP001055072">
    <property type="component" value="Unassembled WGS sequence"/>
</dbReference>
<reference evidence="1" key="1">
    <citation type="journal article" date="2021" name="Environ. Microbiol.">
        <title>Gene family expansions and transcriptome signatures uncover fungal adaptations to wood decay.</title>
        <authorList>
            <person name="Hage H."/>
            <person name="Miyauchi S."/>
            <person name="Viragh M."/>
            <person name="Drula E."/>
            <person name="Min B."/>
            <person name="Chaduli D."/>
            <person name="Navarro D."/>
            <person name="Favel A."/>
            <person name="Norest M."/>
            <person name="Lesage-Meessen L."/>
            <person name="Balint B."/>
            <person name="Merenyi Z."/>
            <person name="de Eugenio L."/>
            <person name="Morin E."/>
            <person name="Martinez A.T."/>
            <person name="Baldrian P."/>
            <person name="Stursova M."/>
            <person name="Martinez M.J."/>
            <person name="Novotny C."/>
            <person name="Magnuson J.K."/>
            <person name="Spatafora J.W."/>
            <person name="Maurice S."/>
            <person name="Pangilinan J."/>
            <person name="Andreopoulos W."/>
            <person name="LaButti K."/>
            <person name="Hundley H."/>
            <person name="Na H."/>
            <person name="Kuo A."/>
            <person name="Barry K."/>
            <person name="Lipzen A."/>
            <person name="Henrissat B."/>
            <person name="Riley R."/>
            <person name="Ahrendt S."/>
            <person name="Nagy L.G."/>
            <person name="Grigoriev I.V."/>
            <person name="Martin F."/>
            <person name="Rosso M.N."/>
        </authorList>
    </citation>
    <scope>NUCLEOTIDE SEQUENCE</scope>
    <source>
        <strain evidence="1">CBS 384.51</strain>
    </source>
</reference>